<dbReference type="RefSeq" id="XP_042563013.1">
    <property type="nucleotide sequence ID" value="XM_042707079.1"/>
</dbReference>
<keyword evidence="2" id="KW-0168">Coated pit</keyword>
<evidence type="ECO:0000256" key="3">
    <source>
        <dbReference type="ARBA" id="ARBA00023315"/>
    </source>
</evidence>
<dbReference type="GO" id="GO:0005874">
    <property type="term" value="C:microtubule"/>
    <property type="evidence" value="ECO:0007669"/>
    <property type="project" value="InterPro"/>
</dbReference>
<dbReference type="Pfam" id="PF05301">
    <property type="entry name" value="Acetyltransf_16"/>
    <property type="match status" value="1"/>
</dbReference>
<dbReference type="AlphaFoldDB" id="A0A8M1KKX4"/>
<name>A0A8M1KKX4_CLUHA</name>
<accession>A0A8M1KKX4</accession>
<keyword evidence="2" id="KW-0472">Membrane</keyword>
<keyword evidence="3" id="KW-0012">Acyltransferase</keyword>
<evidence type="ECO:0000313" key="6">
    <source>
        <dbReference type="RefSeq" id="XP_042563013.1"/>
    </source>
</evidence>
<keyword evidence="1" id="KW-0808">Transferase</keyword>
<dbReference type="InterPro" id="IPR007965">
    <property type="entry name" value="GNAT_ATAT"/>
</dbReference>
<dbReference type="PROSITE" id="PS51730">
    <property type="entry name" value="GNAT_ATAT"/>
    <property type="match status" value="1"/>
</dbReference>
<dbReference type="PANTHER" id="PTHR12327">
    <property type="entry name" value="ALPHA-TUBULIN N-ACETYLTRANSFERASE 1"/>
    <property type="match status" value="1"/>
</dbReference>
<dbReference type="KEGG" id="char:122132246"/>
<dbReference type="GeneID" id="122132246"/>
<feature type="domain" description="N-acetyltransferase" evidence="4">
    <location>
        <begin position="1"/>
        <end position="82"/>
    </location>
</feature>
<evidence type="ECO:0000256" key="2">
    <source>
        <dbReference type="ARBA" id="ARBA00023176"/>
    </source>
</evidence>
<gene>
    <name evidence="6" type="primary">LOC122132246</name>
</gene>
<sequence length="82" mass="8727">MEFPFDINALFPEQIAVLDQNLAAGLKSVGRGDPQALIARVIDELGKASAKAQQLPAPITSAAKLQSNTHLLYLLKDGELNG</sequence>
<reference evidence="6" key="1">
    <citation type="submission" date="2025-08" db="UniProtKB">
        <authorList>
            <consortium name="RefSeq"/>
        </authorList>
    </citation>
    <scope>IDENTIFICATION</scope>
</reference>
<dbReference type="PANTHER" id="PTHR12327:SF0">
    <property type="entry name" value="ALPHA-TUBULIN N-ACETYLTRANSFERASE 1"/>
    <property type="match status" value="1"/>
</dbReference>
<evidence type="ECO:0000256" key="1">
    <source>
        <dbReference type="ARBA" id="ARBA00022679"/>
    </source>
</evidence>
<dbReference type="OrthoDB" id="447510at2759"/>
<dbReference type="GO" id="GO:0019799">
    <property type="term" value="F:tubulin N-acetyltransferase activity"/>
    <property type="evidence" value="ECO:0007669"/>
    <property type="project" value="InterPro"/>
</dbReference>
<dbReference type="InterPro" id="IPR038746">
    <property type="entry name" value="Atat"/>
</dbReference>
<protein>
    <submittedName>
        <fullName evidence="6">Alpha-tubulin N-acetyltransferase 1-like</fullName>
    </submittedName>
</protein>
<dbReference type="GO" id="GO:0005905">
    <property type="term" value="C:clathrin-coated pit"/>
    <property type="evidence" value="ECO:0007669"/>
    <property type="project" value="UniProtKB-KW"/>
</dbReference>
<organism evidence="5 6">
    <name type="scientific">Clupea harengus</name>
    <name type="common">Atlantic herring</name>
    <dbReference type="NCBI Taxonomy" id="7950"/>
    <lineage>
        <taxon>Eukaryota</taxon>
        <taxon>Metazoa</taxon>
        <taxon>Chordata</taxon>
        <taxon>Craniata</taxon>
        <taxon>Vertebrata</taxon>
        <taxon>Euteleostomi</taxon>
        <taxon>Actinopterygii</taxon>
        <taxon>Neopterygii</taxon>
        <taxon>Teleostei</taxon>
        <taxon>Clupei</taxon>
        <taxon>Clupeiformes</taxon>
        <taxon>Clupeoidei</taxon>
        <taxon>Clupeidae</taxon>
        <taxon>Clupea</taxon>
    </lineage>
</organism>
<evidence type="ECO:0000259" key="4">
    <source>
        <dbReference type="PROSITE" id="PS51730"/>
    </source>
</evidence>
<dbReference type="Proteomes" id="UP000515152">
    <property type="component" value="Unplaced"/>
</dbReference>
<evidence type="ECO:0000313" key="5">
    <source>
        <dbReference type="Proteomes" id="UP000515152"/>
    </source>
</evidence>
<keyword evidence="5" id="KW-1185">Reference proteome</keyword>
<proteinExistence type="predicted"/>